<evidence type="ECO:0000259" key="17">
    <source>
        <dbReference type="Pfam" id="PF08543"/>
    </source>
</evidence>
<evidence type="ECO:0000256" key="4">
    <source>
        <dbReference type="ARBA" id="ARBA00022679"/>
    </source>
</evidence>
<evidence type="ECO:0000256" key="7">
    <source>
        <dbReference type="ARBA" id="ARBA00022777"/>
    </source>
</evidence>
<dbReference type="InterPro" id="IPR029056">
    <property type="entry name" value="Ribokinase-like"/>
</dbReference>
<evidence type="ECO:0000256" key="9">
    <source>
        <dbReference type="ARBA" id="ARBA00022842"/>
    </source>
</evidence>
<keyword evidence="4" id="KW-0808">Transferase</keyword>
<evidence type="ECO:0000259" key="16">
    <source>
        <dbReference type="Pfam" id="PF02581"/>
    </source>
</evidence>
<organism evidence="18 19">
    <name type="scientific">Dunaliella salina</name>
    <name type="common">Green alga</name>
    <name type="synonym">Protococcus salinus</name>
    <dbReference type="NCBI Taxonomy" id="3046"/>
    <lineage>
        <taxon>Eukaryota</taxon>
        <taxon>Viridiplantae</taxon>
        <taxon>Chlorophyta</taxon>
        <taxon>core chlorophytes</taxon>
        <taxon>Chlorophyceae</taxon>
        <taxon>CS clade</taxon>
        <taxon>Chlamydomonadales</taxon>
        <taxon>Dunaliellaceae</taxon>
        <taxon>Dunaliella</taxon>
    </lineage>
</organism>
<feature type="domain" description="Pyridoxamine kinase/Phosphomethylpyrimidine kinase" evidence="17">
    <location>
        <begin position="2"/>
        <end position="269"/>
    </location>
</feature>
<dbReference type="SUPFAM" id="SSF51391">
    <property type="entry name" value="Thiamin phosphate synthase"/>
    <property type="match status" value="1"/>
</dbReference>
<dbReference type="InterPro" id="IPR004399">
    <property type="entry name" value="HMP/HMP-P_kinase_dom"/>
</dbReference>
<dbReference type="Proteomes" id="UP000815325">
    <property type="component" value="Unassembled WGS sequence"/>
</dbReference>
<dbReference type="NCBIfam" id="TIGR00693">
    <property type="entry name" value="thiE"/>
    <property type="match status" value="1"/>
</dbReference>
<keyword evidence="5" id="KW-0479">Metal-binding</keyword>
<dbReference type="Gene3D" id="3.20.20.70">
    <property type="entry name" value="Aldolase class I"/>
    <property type="match status" value="1"/>
</dbReference>
<accession>A0ABQ7G3X2</accession>
<sequence>MMACGVFGTCAVTALTAQNTQGVHSVHVPPLPFLAQQIDACLEDIGSHAVKTGMLPTPAVVELVASKIREHKVEQLVVDPVLVSTSGHALAEDSVAKALLRHLTPLATLITPNIPEASALLGGSPIQTIDDMEAAAKALREAAGCQAVLIKGGHLANHKDEDKPAHIQPPSTLPSNTQQEESTLANAPAAKHKQTDAVVDVLFDGRLVHRLARARVDTANTHGTGCTLASAIAAELSKGLPMLQAVDAASQYLHAALWNSKASHIGKGAQRPFNHGWMLADWHRRTFPSYNVEGMAHQTADPKFVRRMLWLYAVTDPDLNQRHGRSLRNAVTAAIAGGATMVQVREKSACGGAFLAEVKSVLPVCRAAGVPLIVNDRVDVALAAGPDVGVHVGQEDIPASEVRQLLGPNRILGVTVKSVEEALRAKQDGADYLGAGAVYASSTKDSGVIGLPGLAKVCTAAAPVPVVAIGGIQTANALEPLRAGAVGVAVVSVLFGADDVQEATRKLSARLQQVEQKSLVA</sequence>
<evidence type="ECO:0000256" key="12">
    <source>
        <dbReference type="ARBA" id="ARBA00047334"/>
    </source>
</evidence>
<evidence type="ECO:0000313" key="18">
    <source>
        <dbReference type="EMBL" id="KAF5829310.1"/>
    </source>
</evidence>
<dbReference type="PANTHER" id="PTHR20858">
    <property type="entry name" value="PHOSPHOMETHYLPYRIMIDINE KINASE"/>
    <property type="match status" value="1"/>
</dbReference>
<dbReference type="SUPFAM" id="SSF53613">
    <property type="entry name" value="Ribokinase-like"/>
    <property type="match status" value="1"/>
</dbReference>
<comment type="catalytic activity">
    <reaction evidence="14">
        <text>2-[(2R,5Z)-2-carboxy-4-methylthiazol-5(2H)-ylidene]ethyl phosphate + 4-amino-2-methyl-5-(diphosphooxymethyl)pyrimidine + 2 H(+) = thiamine phosphate + CO2 + diphosphate</text>
        <dbReference type="Rhea" id="RHEA:47844"/>
        <dbReference type="ChEBI" id="CHEBI:15378"/>
        <dbReference type="ChEBI" id="CHEBI:16526"/>
        <dbReference type="ChEBI" id="CHEBI:33019"/>
        <dbReference type="ChEBI" id="CHEBI:37575"/>
        <dbReference type="ChEBI" id="CHEBI:57841"/>
        <dbReference type="ChEBI" id="CHEBI:62899"/>
        <dbReference type="EC" id="2.5.1.3"/>
    </reaction>
</comment>
<comment type="pathway">
    <text evidence="2">Cofactor biosynthesis; thiamine diphosphate biosynthesis; thiamine phosphate from 4-amino-2-methyl-5-diphosphomethylpyrimidine and 4-methyl-5-(2-phosphoethyl)-thiazole: step 1/1.</text>
</comment>
<evidence type="ECO:0000256" key="1">
    <source>
        <dbReference type="ARBA" id="ARBA00001946"/>
    </source>
</evidence>
<dbReference type="InterPro" id="IPR036206">
    <property type="entry name" value="ThiamineP_synth_sf"/>
</dbReference>
<reference evidence="18" key="1">
    <citation type="submission" date="2017-08" db="EMBL/GenBank/DDBJ databases">
        <authorList>
            <person name="Polle J.E."/>
            <person name="Barry K."/>
            <person name="Cushman J."/>
            <person name="Schmutz J."/>
            <person name="Tran D."/>
            <person name="Hathwaick L.T."/>
            <person name="Yim W.C."/>
            <person name="Jenkins J."/>
            <person name="Mckie-Krisberg Z.M."/>
            <person name="Prochnik S."/>
            <person name="Lindquist E."/>
            <person name="Dockter R.B."/>
            <person name="Adam C."/>
            <person name="Molina H."/>
            <person name="Bunkerborg J."/>
            <person name="Jin E."/>
            <person name="Buchheim M."/>
            <person name="Magnuson J."/>
        </authorList>
    </citation>
    <scope>NUCLEOTIDE SEQUENCE</scope>
    <source>
        <strain evidence="18">CCAP 19/18</strain>
    </source>
</reference>
<dbReference type="Gene3D" id="3.40.1190.20">
    <property type="match status" value="1"/>
</dbReference>
<evidence type="ECO:0000256" key="10">
    <source>
        <dbReference type="ARBA" id="ARBA00022977"/>
    </source>
</evidence>
<feature type="domain" description="Thiamine phosphate synthase/TenI" evidence="16">
    <location>
        <begin position="311"/>
        <end position="493"/>
    </location>
</feature>
<feature type="region of interest" description="Disordered" evidence="15">
    <location>
        <begin position="158"/>
        <end position="191"/>
    </location>
</feature>
<keyword evidence="10" id="KW-0784">Thiamine biosynthesis</keyword>
<dbReference type="InterPro" id="IPR022998">
    <property type="entry name" value="ThiamineP_synth_TenI"/>
</dbReference>
<comment type="cofactor">
    <cofactor evidence="1">
        <name>Mg(2+)</name>
        <dbReference type="ChEBI" id="CHEBI:18420"/>
    </cofactor>
</comment>
<keyword evidence="9" id="KW-0460">Magnesium</keyword>
<evidence type="ECO:0000256" key="13">
    <source>
        <dbReference type="ARBA" id="ARBA00047851"/>
    </source>
</evidence>
<dbReference type="EC" id="2.5.1.3" evidence="3"/>
<evidence type="ECO:0000256" key="2">
    <source>
        <dbReference type="ARBA" id="ARBA00005165"/>
    </source>
</evidence>
<keyword evidence="7 18" id="KW-0418">Kinase</keyword>
<evidence type="ECO:0000256" key="14">
    <source>
        <dbReference type="ARBA" id="ARBA00047883"/>
    </source>
</evidence>
<keyword evidence="8" id="KW-0067">ATP-binding</keyword>
<evidence type="ECO:0000256" key="6">
    <source>
        <dbReference type="ARBA" id="ARBA00022741"/>
    </source>
</evidence>
<keyword evidence="6" id="KW-0547">Nucleotide-binding</keyword>
<dbReference type="InterPro" id="IPR013785">
    <property type="entry name" value="Aldolase_TIM"/>
</dbReference>
<proteinExistence type="inferred from homology"/>
<comment type="catalytic activity">
    <reaction evidence="12">
        <text>4-methyl-5-(2-phosphooxyethyl)-thiazole + 4-amino-2-methyl-5-(diphosphooxymethyl)pyrimidine + H(+) = thiamine phosphate + diphosphate</text>
        <dbReference type="Rhea" id="RHEA:22328"/>
        <dbReference type="ChEBI" id="CHEBI:15378"/>
        <dbReference type="ChEBI" id="CHEBI:33019"/>
        <dbReference type="ChEBI" id="CHEBI:37575"/>
        <dbReference type="ChEBI" id="CHEBI:57841"/>
        <dbReference type="ChEBI" id="CHEBI:58296"/>
        <dbReference type="EC" id="2.5.1.3"/>
    </reaction>
</comment>
<dbReference type="InterPro" id="IPR034291">
    <property type="entry name" value="TMP_synthase"/>
</dbReference>
<evidence type="ECO:0000256" key="11">
    <source>
        <dbReference type="ARBA" id="ARBA00023268"/>
    </source>
</evidence>
<keyword evidence="11" id="KW-0511">Multifunctional enzyme</keyword>
<dbReference type="EMBL" id="MU070177">
    <property type="protein sequence ID" value="KAF5829310.1"/>
    <property type="molecule type" value="Genomic_DNA"/>
</dbReference>
<evidence type="ECO:0000313" key="19">
    <source>
        <dbReference type="Proteomes" id="UP000815325"/>
    </source>
</evidence>
<dbReference type="InterPro" id="IPR013749">
    <property type="entry name" value="PM/HMP-P_kinase-1"/>
</dbReference>
<dbReference type="CDD" id="cd00564">
    <property type="entry name" value="TMP_TenI"/>
    <property type="match status" value="1"/>
</dbReference>
<comment type="caution">
    <text evidence="18">The sequence shown here is derived from an EMBL/GenBank/DDBJ whole genome shotgun (WGS) entry which is preliminary data.</text>
</comment>
<dbReference type="Pfam" id="PF08543">
    <property type="entry name" value="Phos_pyr_kin"/>
    <property type="match status" value="1"/>
</dbReference>
<evidence type="ECO:0000256" key="5">
    <source>
        <dbReference type="ARBA" id="ARBA00022723"/>
    </source>
</evidence>
<gene>
    <name evidence="18" type="ORF">DUNSADRAFT_16278</name>
</gene>
<comment type="catalytic activity">
    <reaction evidence="13">
        <text>2-(2-carboxy-4-methylthiazol-5-yl)ethyl phosphate + 4-amino-2-methyl-5-(diphosphooxymethyl)pyrimidine + 2 H(+) = thiamine phosphate + CO2 + diphosphate</text>
        <dbReference type="Rhea" id="RHEA:47848"/>
        <dbReference type="ChEBI" id="CHEBI:15378"/>
        <dbReference type="ChEBI" id="CHEBI:16526"/>
        <dbReference type="ChEBI" id="CHEBI:33019"/>
        <dbReference type="ChEBI" id="CHEBI:37575"/>
        <dbReference type="ChEBI" id="CHEBI:57841"/>
        <dbReference type="ChEBI" id="CHEBI:62890"/>
        <dbReference type="EC" id="2.5.1.3"/>
    </reaction>
</comment>
<evidence type="ECO:0000256" key="8">
    <source>
        <dbReference type="ARBA" id="ARBA00022840"/>
    </source>
</evidence>
<keyword evidence="19" id="KW-1185">Reference proteome</keyword>
<dbReference type="CDD" id="cd01169">
    <property type="entry name" value="HMPP_kinase"/>
    <property type="match status" value="1"/>
</dbReference>
<name>A0ABQ7G3X2_DUNSA</name>
<dbReference type="Pfam" id="PF02581">
    <property type="entry name" value="TMP-TENI"/>
    <property type="match status" value="1"/>
</dbReference>
<protein>
    <recommendedName>
        <fullName evidence="3">thiamine phosphate synthase</fullName>
        <ecNumber evidence="3">2.5.1.3</ecNumber>
    </recommendedName>
</protein>
<evidence type="ECO:0000256" key="15">
    <source>
        <dbReference type="SAM" id="MobiDB-lite"/>
    </source>
</evidence>
<dbReference type="GO" id="GO:0016301">
    <property type="term" value="F:kinase activity"/>
    <property type="evidence" value="ECO:0007669"/>
    <property type="project" value="UniProtKB-KW"/>
</dbReference>
<evidence type="ECO:0000256" key="3">
    <source>
        <dbReference type="ARBA" id="ARBA00012830"/>
    </source>
</evidence>
<dbReference type="PANTHER" id="PTHR20858:SF17">
    <property type="entry name" value="HYDROXYMETHYLPYRIMIDINE_PHOSPHOMETHYLPYRIMIDINE KINASE THI20-RELATED"/>
    <property type="match status" value="1"/>
</dbReference>
<dbReference type="HAMAP" id="MF_00097">
    <property type="entry name" value="TMP_synthase"/>
    <property type="match status" value="1"/>
</dbReference>
<feature type="compositionally biased region" description="Polar residues" evidence="15">
    <location>
        <begin position="169"/>
        <end position="185"/>
    </location>
</feature>